<evidence type="ECO:0000256" key="2">
    <source>
        <dbReference type="ARBA" id="ARBA00022525"/>
    </source>
</evidence>
<dbReference type="Pfam" id="PF01391">
    <property type="entry name" value="Collagen"/>
    <property type="match status" value="3"/>
</dbReference>
<evidence type="ECO:0000256" key="4">
    <source>
        <dbReference type="ARBA" id="ARBA00022729"/>
    </source>
</evidence>
<name>A0A8T2PFJ3_9TELE</name>
<evidence type="ECO:0000313" key="9">
    <source>
        <dbReference type="Proteomes" id="UP000824540"/>
    </source>
</evidence>
<feature type="compositionally biased region" description="Basic and acidic residues" evidence="6">
    <location>
        <begin position="165"/>
        <end position="175"/>
    </location>
</feature>
<feature type="domain" description="C1q" evidence="7">
    <location>
        <begin position="332"/>
        <end position="464"/>
    </location>
</feature>
<keyword evidence="2" id="KW-0964">Secreted</keyword>
<feature type="compositionally biased region" description="Low complexity" evidence="6">
    <location>
        <begin position="198"/>
        <end position="213"/>
    </location>
</feature>
<feature type="compositionally biased region" description="Low complexity" evidence="6">
    <location>
        <begin position="141"/>
        <end position="163"/>
    </location>
</feature>
<accession>A0A8T2PFJ3</accession>
<dbReference type="OrthoDB" id="5983381at2759"/>
<dbReference type="InterPro" id="IPR008983">
    <property type="entry name" value="Tumour_necrosis_fac-like_dom"/>
</dbReference>
<dbReference type="Gene3D" id="2.60.120.40">
    <property type="match status" value="1"/>
</dbReference>
<protein>
    <recommendedName>
        <fullName evidence="7">C1q domain-containing protein</fullName>
    </recommendedName>
</protein>
<gene>
    <name evidence="8" type="ORF">JZ751_001983</name>
</gene>
<dbReference type="InterPro" id="IPR008160">
    <property type="entry name" value="Collagen"/>
</dbReference>
<sequence>MKWSLVPQPEVRQVPDLPPQSPSTPYPQTSIIQVMWTPVGIGLLLWLSHSPAIAMPEPPGSLAIPPPPPGNLTRMARSFDMAMPPPSPMEPDLSYCDMLLEAPEPPPISSVPWYCVCSHCKGKGGPKGETGERGLPGAPGSPGRRGFTGFRGRPGFMGRPGLKGQKGDEGEKGDHGPVGLNGAKGQRGYKGDKGDQGFEGPPGEQGPQGEPGQCPDSCESVQGPAGEPGLPGSVGPRGLPGIAGTPGAKGEKGDTGEIGPEGQPGVPGQKGEQGVEGACNCQDGADGLNGEQGPPGTKGEKGDTGIQGSPGTVGEKGDVGEQGVMGIPGPCSPAIQSAFSAVLGSSFPAPNQPVPFTRILYNMQGHFDPAGIYRAPVNGTYVFSYHLAVYFRVLHVGLFHNYRPIVKTIETTNLGMASHQVVLHLNQGDQVWLQVKDTVNNGMYVSNESSSTFSGFLLHPDTCDMPLFRDFFPQPIQGDYSWDVMEGPAPLNTTPSPDTP</sequence>
<keyword evidence="5" id="KW-0176">Collagen</keyword>
<dbReference type="EMBL" id="JAFBMS010000011">
    <property type="protein sequence ID" value="KAG9348248.1"/>
    <property type="molecule type" value="Genomic_DNA"/>
</dbReference>
<proteinExistence type="predicted"/>
<comment type="caution">
    <text evidence="8">The sequence shown here is derived from an EMBL/GenBank/DDBJ whole genome shotgun (WGS) entry which is preliminary data.</text>
</comment>
<dbReference type="GO" id="GO:0005581">
    <property type="term" value="C:collagen trimer"/>
    <property type="evidence" value="ECO:0007669"/>
    <property type="project" value="UniProtKB-KW"/>
</dbReference>
<dbReference type="InterPro" id="IPR050392">
    <property type="entry name" value="Collagen/C1q_domain"/>
</dbReference>
<feature type="region of interest" description="Disordered" evidence="6">
    <location>
        <begin position="1"/>
        <end position="26"/>
    </location>
</feature>
<evidence type="ECO:0000256" key="1">
    <source>
        <dbReference type="ARBA" id="ARBA00004498"/>
    </source>
</evidence>
<evidence type="ECO:0000256" key="6">
    <source>
        <dbReference type="SAM" id="MobiDB-lite"/>
    </source>
</evidence>
<dbReference type="PROSITE" id="PS50871">
    <property type="entry name" value="C1Q"/>
    <property type="match status" value="1"/>
</dbReference>
<dbReference type="Proteomes" id="UP000824540">
    <property type="component" value="Unassembled WGS sequence"/>
</dbReference>
<dbReference type="PANTHER" id="PTHR15427">
    <property type="entry name" value="EMILIN ELASTIN MICROFIBRIL INTERFACE-LOCATED PROTEIN ELASTIN MICROFIBRIL INTERFACER"/>
    <property type="match status" value="1"/>
</dbReference>
<dbReference type="Pfam" id="PF00386">
    <property type="entry name" value="C1q"/>
    <property type="match status" value="1"/>
</dbReference>
<dbReference type="PANTHER" id="PTHR15427:SF52">
    <property type="entry name" value="C1Q DOMAIN-CONTAINING PROTEIN"/>
    <property type="match status" value="1"/>
</dbReference>
<dbReference type="SMART" id="SM00110">
    <property type="entry name" value="C1Q"/>
    <property type="match status" value="1"/>
</dbReference>
<keyword evidence="4" id="KW-0732">Signal</keyword>
<dbReference type="AlphaFoldDB" id="A0A8T2PFJ3"/>
<evidence type="ECO:0000256" key="5">
    <source>
        <dbReference type="ARBA" id="ARBA00023119"/>
    </source>
</evidence>
<keyword evidence="9" id="KW-1185">Reference proteome</keyword>
<dbReference type="PRINTS" id="PR00007">
    <property type="entry name" value="COMPLEMNTC1Q"/>
</dbReference>
<evidence type="ECO:0000259" key="7">
    <source>
        <dbReference type="PROSITE" id="PS50871"/>
    </source>
</evidence>
<evidence type="ECO:0000256" key="3">
    <source>
        <dbReference type="ARBA" id="ARBA00022530"/>
    </source>
</evidence>
<keyword evidence="3" id="KW-0272">Extracellular matrix</keyword>
<reference evidence="8" key="1">
    <citation type="thesis" date="2021" institute="BYU ScholarsArchive" country="Provo, UT, USA">
        <title>Applications of and Algorithms for Genome Assembly and Genomic Analyses with an Emphasis on Marine Teleosts.</title>
        <authorList>
            <person name="Pickett B.D."/>
        </authorList>
    </citation>
    <scope>NUCLEOTIDE SEQUENCE</scope>
    <source>
        <strain evidence="8">HI-2016</strain>
    </source>
</reference>
<comment type="subcellular location">
    <subcellularLocation>
        <location evidence="1">Secreted</location>
        <location evidence="1">Extracellular space</location>
        <location evidence="1">Extracellular matrix</location>
    </subcellularLocation>
</comment>
<feature type="compositionally biased region" description="Pro residues" evidence="6">
    <location>
        <begin position="16"/>
        <end position="25"/>
    </location>
</feature>
<dbReference type="SUPFAM" id="SSF49842">
    <property type="entry name" value="TNF-like"/>
    <property type="match status" value="1"/>
</dbReference>
<organism evidence="8 9">
    <name type="scientific">Albula glossodonta</name>
    <name type="common">roundjaw bonefish</name>
    <dbReference type="NCBI Taxonomy" id="121402"/>
    <lineage>
        <taxon>Eukaryota</taxon>
        <taxon>Metazoa</taxon>
        <taxon>Chordata</taxon>
        <taxon>Craniata</taxon>
        <taxon>Vertebrata</taxon>
        <taxon>Euteleostomi</taxon>
        <taxon>Actinopterygii</taxon>
        <taxon>Neopterygii</taxon>
        <taxon>Teleostei</taxon>
        <taxon>Albuliformes</taxon>
        <taxon>Albulidae</taxon>
        <taxon>Albula</taxon>
    </lineage>
</organism>
<evidence type="ECO:0000313" key="8">
    <source>
        <dbReference type="EMBL" id="KAG9348248.1"/>
    </source>
</evidence>
<feature type="region of interest" description="Disordered" evidence="6">
    <location>
        <begin position="123"/>
        <end position="319"/>
    </location>
</feature>
<dbReference type="FunFam" id="2.60.120.40:FF:000001">
    <property type="entry name" value="Complement C1q B chain"/>
    <property type="match status" value="1"/>
</dbReference>
<dbReference type="InterPro" id="IPR001073">
    <property type="entry name" value="C1q_dom"/>
</dbReference>